<name>A0A7Z0QEL7_9BRAD</name>
<accession>A0A7Z0QEL7</accession>
<evidence type="ECO:0000313" key="1">
    <source>
        <dbReference type="EMBL" id="NYY92308.1"/>
    </source>
</evidence>
<dbReference type="RefSeq" id="WP_166350425.1">
    <property type="nucleotide sequence ID" value="NZ_CP088280.1"/>
</dbReference>
<reference evidence="1" key="2">
    <citation type="submission" date="2020-06" db="EMBL/GenBank/DDBJ databases">
        <title>Whole Genome Sequence of Bradyrhizobium sp. Strain 323S2.</title>
        <authorList>
            <person name="Bromfield E.S.P."/>
        </authorList>
    </citation>
    <scope>NUCLEOTIDE SEQUENCE [LARGE SCALE GENOMIC DNA]</scope>
    <source>
        <strain evidence="1">323S2</strain>
    </source>
</reference>
<dbReference type="EMBL" id="JACBFH010000001">
    <property type="protein sequence ID" value="NYY92308.1"/>
    <property type="molecule type" value="Genomic_DNA"/>
</dbReference>
<proteinExistence type="predicted"/>
<protein>
    <submittedName>
        <fullName evidence="1">Uncharacterized protein</fullName>
    </submittedName>
</protein>
<reference evidence="2 3" key="3">
    <citation type="journal article" date="2022" name="Int. J. Syst. Evol. Microbiol.">
        <title>Strains of Bradyrhizobium barranii sp. nov. associated with legumes native to Canada are symbionts of soybeans and belong to different subspecies (subsp. barranii subsp. nov. and subsp. apii subsp. nov.) and symbiovars (sv. glycinearum and sv. septentrionale).</title>
        <authorList>
            <person name="Bromfield E.S.P."/>
            <person name="Cloutier S."/>
            <person name="Wasai-Hara S."/>
            <person name="Minamisawa K."/>
        </authorList>
    </citation>
    <scope>NUCLEOTIDE SEQUENCE [LARGE SCALE GENOMIC DNA]</scope>
    <source>
        <strain evidence="2 3">323S2</strain>
    </source>
</reference>
<dbReference type="AlphaFoldDB" id="A0A7Z0QEL7"/>
<dbReference type="EMBL" id="CP088280">
    <property type="protein sequence ID" value="UGX91722.1"/>
    <property type="molecule type" value="Genomic_DNA"/>
</dbReference>
<reference evidence="2 3" key="1">
    <citation type="journal article" date="2017" name="Syst. Appl. Microbiol.">
        <title>Soybeans inoculated with root zone soils of Canadian native legumes harbour diverse and novel Bradyrhizobium spp. that possess agricultural potential.</title>
        <authorList>
            <person name="Bromfield E.S.P."/>
            <person name="Cloutier S."/>
            <person name="Tambong J.T."/>
            <person name="Tran Thi T.V."/>
        </authorList>
    </citation>
    <scope>NUCLEOTIDE SEQUENCE [LARGE SCALE GENOMIC DNA]</scope>
    <source>
        <strain evidence="2 3">323S2</strain>
    </source>
</reference>
<organism evidence="1">
    <name type="scientific">Bradyrhizobium barranii subsp. barranii</name>
    <dbReference type="NCBI Taxonomy" id="2823807"/>
    <lineage>
        <taxon>Bacteria</taxon>
        <taxon>Pseudomonadati</taxon>
        <taxon>Pseudomonadota</taxon>
        <taxon>Alphaproteobacteria</taxon>
        <taxon>Hyphomicrobiales</taxon>
        <taxon>Nitrobacteraceae</taxon>
        <taxon>Bradyrhizobium</taxon>
        <taxon>Bradyrhizobium barranii</taxon>
    </lineage>
</organism>
<gene>
    <name evidence="2" type="ORF">G6321_00039150</name>
    <name evidence="1" type="ORF">G6321_29190</name>
</gene>
<evidence type="ECO:0000313" key="2">
    <source>
        <dbReference type="EMBL" id="UGX91722.1"/>
    </source>
</evidence>
<evidence type="ECO:0000313" key="3">
    <source>
        <dbReference type="Proteomes" id="UP000564836"/>
    </source>
</evidence>
<dbReference type="Proteomes" id="UP000564836">
    <property type="component" value="Chromosome"/>
</dbReference>
<sequence>MSVSVKSARLRIGDVTPSLVAVSEHGVRRVTSVFVLLVLLCWPTQGSFGAENLECPEIGAASVPDLIGDTSGGGLFVSENRIDLANEINEAINRLQIASPNISWTEVRNVLVAAYCRVVARTGGLTASEKWARMRQFDNVLEQQIAANAMPPGTLIIASVPLPPEVFRELRRQAFVSNQTPAQLMTAILSRAAGK</sequence>